<evidence type="ECO:0000313" key="2">
    <source>
        <dbReference type="EMBL" id="GAA0923839.1"/>
    </source>
</evidence>
<organism evidence="2 3">
    <name type="scientific">Streptomyces thermoalcalitolerans</name>
    <dbReference type="NCBI Taxonomy" id="65605"/>
    <lineage>
        <taxon>Bacteria</taxon>
        <taxon>Bacillati</taxon>
        <taxon>Actinomycetota</taxon>
        <taxon>Actinomycetes</taxon>
        <taxon>Kitasatosporales</taxon>
        <taxon>Streptomycetaceae</taxon>
        <taxon>Streptomyces</taxon>
    </lineage>
</organism>
<protein>
    <recommendedName>
        <fullName evidence="1">DUF397 domain-containing protein</fullName>
    </recommendedName>
</protein>
<dbReference type="EMBL" id="BAAAHG010000043">
    <property type="protein sequence ID" value="GAA0923839.1"/>
    <property type="molecule type" value="Genomic_DNA"/>
</dbReference>
<proteinExistence type="predicted"/>
<keyword evidence="3" id="KW-1185">Reference proteome</keyword>
<comment type="caution">
    <text evidence="2">The sequence shown here is derived from an EMBL/GenBank/DDBJ whole genome shotgun (WGS) entry which is preliminary data.</text>
</comment>
<evidence type="ECO:0000313" key="3">
    <source>
        <dbReference type="Proteomes" id="UP001501005"/>
    </source>
</evidence>
<evidence type="ECO:0000259" key="1">
    <source>
        <dbReference type="Pfam" id="PF04149"/>
    </source>
</evidence>
<accession>A0ABN1P7Q8</accession>
<dbReference type="Pfam" id="PF04149">
    <property type="entry name" value="DUF397"/>
    <property type="match status" value="1"/>
</dbReference>
<reference evidence="2 3" key="1">
    <citation type="journal article" date="2019" name="Int. J. Syst. Evol. Microbiol.">
        <title>The Global Catalogue of Microorganisms (GCM) 10K type strain sequencing project: providing services to taxonomists for standard genome sequencing and annotation.</title>
        <authorList>
            <consortium name="The Broad Institute Genomics Platform"/>
            <consortium name="The Broad Institute Genome Sequencing Center for Infectious Disease"/>
            <person name="Wu L."/>
            <person name="Ma J."/>
        </authorList>
    </citation>
    <scope>NUCLEOTIDE SEQUENCE [LARGE SCALE GENOMIC DNA]</scope>
    <source>
        <strain evidence="2 3">JCM 10673</strain>
    </source>
</reference>
<gene>
    <name evidence="2" type="ORF">GCM10009549_44320</name>
</gene>
<dbReference type="Proteomes" id="UP001501005">
    <property type="component" value="Unassembled WGS sequence"/>
</dbReference>
<dbReference type="RefSeq" id="WP_344052503.1">
    <property type="nucleotide sequence ID" value="NZ_BAAAHG010000043.1"/>
</dbReference>
<feature type="domain" description="DUF397" evidence="1">
    <location>
        <begin position="5"/>
        <end position="58"/>
    </location>
</feature>
<sequence length="62" mass="6714">MNEPLAWSKSSYSSSGGGECLEVAVSPCAVYVRDSKLGERSPRFEVPAEAWAEFLAYAAREA</sequence>
<dbReference type="InterPro" id="IPR007278">
    <property type="entry name" value="DUF397"/>
</dbReference>
<name>A0ABN1P7Q8_9ACTN</name>